<evidence type="ECO:0000256" key="6">
    <source>
        <dbReference type="SAM" id="MobiDB-lite"/>
    </source>
</evidence>
<dbReference type="PANTHER" id="PTHR47936">
    <property type="entry name" value="PPR_LONG DOMAIN-CONTAINING PROTEIN"/>
    <property type="match status" value="1"/>
</dbReference>
<comment type="function">
    <text evidence="3">Regulates mitochondrial small subunit maturation by controlling 15S rRNA 5'-end processing. Localizes to the 5' precursor of the 15S rRNA in a position that is subsequently occupied by mS47 in the mature yeast mtSSU. Uses structure and sequence-specific RNA recognition, binding to a single-stranded region of the precursor and specifically recognizing bases -6 to -1. The exchange of Ccm1 for mS47 is coupled to the irreversible removal of precursor rRNA that is accompanied by conformational changes of the mitoribosomal proteins uS5m and mS26. These conformational changes signal completion of 5'-end rRNA processing through protection of the mature 5'-end of the 15S rRNA and stabilization of mS47. The removal of the 5' precursor together with the dissociation of Ccm1 may be catalyzed by the 5'-3' exoribonuclease Pet127. Involved in the specific removal of group I introns in mitochondrial encoded transcripts.</text>
</comment>
<feature type="repeat" description="PPR" evidence="5">
    <location>
        <begin position="188"/>
        <end position="222"/>
    </location>
</feature>
<evidence type="ECO:0000256" key="3">
    <source>
        <dbReference type="ARBA" id="ARBA00044493"/>
    </source>
</evidence>
<comment type="caution">
    <text evidence="7">The sequence shown here is derived from an EMBL/GenBank/DDBJ whole genome shotgun (WGS) entry which is preliminary data.</text>
</comment>
<reference evidence="7" key="2">
    <citation type="submission" date="2020-02" db="EMBL/GenBank/DDBJ databases">
        <authorList>
            <person name="Gilchrist C.L.M."/>
            <person name="Chooi Y.-H."/>
        </authorList>
    </citation>
    <scope>NUCLEOTIDE SEQUENCE</scope>
    <source>
        <strain evidence="7">MST-FP2251</strain>
    </source>
</reference>
<dbReference type="Proteomes" id="UP001194746">
    <property type="component" value="Unassembled WGS sequence"/>
</dbReference>
<feature type="compositionally biased region" description="Basic and acidic residues" evidence="6">
    <location>
        <begin position="89"/>
        <end position="109"/>
    </location>
</feature>
<evidence type="ECO:0000313" key="7">
    <source>
        <dbReference type="EMBL" id="KAF9893876.1"/>
    </source>
</evidence>
<organism evidence="7 8">
    <name type="scientific">Aspergillus nanangensis</name>
    <dbReference type="NCBI Taxonomy" id="2582783"/>
    <lineage>
        <taxon>Eukaryota</taxon>
        <taxon>Fungi</taxon>
        <taxon>Dikarya</taxon>
        <taxon>Ascomycota</taxon>
        <taxon>Pezizomycotina</taxon>
        <taxon>Eurotiomycetes</taxon>
        <taxon>Eurotiomycetidae</taxon>
        <taxon>Eurotiales</taxon>
        <taxon>Aspergillaceae</taxon>
        <taxon>Aspergillus</taxon>
        <taxon>Aspergillus subgen. Circumdati</taxon>
    </lineage>
</organism>
<evidence type="ECO:0000256" key="4">
    <source>
        <dbReference type="ARBA" id="ARBA00044511"/>
    </source>
</evidence>
<dbReference type="AlphaFoldDB" id="A0AAD4GYF9"/>
<keyword evidence="2" id="KW-0677">Repeat</keyword>
<accession>A0AAD4GYF9</accession>
<evidence type="ECO:0008006" key="9">
    <source>
        <dbReference type="Google" id="ProtNLM"/>
    </source>
</evidence>
<comment type="similarity">
    <text evidence="1">Belongs to the CCM1 family.</text>
</comment>
<dbReference type="EMBL" id="VCAU01000006">
    <property type="protein sequence ID" value="KAF9893876.1"/>
    <property type="molecule type" value="Genomic_DNA"/>
</dbReference>
<reference evidence="7" key="1">
    <citation type="journal article" date="2019" name="Beilstein J. Org. Chem.">
        <title>Nanangenines: drimane sesquiterpenoids as the dominant metabolite cohort of a novel Australian fungus, Aspergillus nanangensis.</title>
        <authorList>
            <person name="Lacey H.J."/>
            <person name="Gilchrist C.L.M."/>
            <person name="Crombie A."/>
            <person name="Kalaitzis J.A."/>
            <person name="Vuong D."/>
            <person name="Rutledge P.J."/>
            <person name="Turner P."/>
            <person name="Pitt J.I."/>
            <person name="Lacey E."/>
            <person name="Chooi Y.H."/>
            <person name="Piggott A.M."/>
        </authorList>
    </citation>
    <scope>NUCLEOTIDE SEQUENCE</scope>
    <source>
        <strain evidence="7">MST-FP2251</strain>
    </source>
</reference>
<evidence type="ECO:0000256" key="5">
    <source>
        <dbReference type="PROSITE-ProRule" id="PRU00708"/>
    </source>
</evidence>
<dbReference type="PANTHER" id="PTHR47936:SF1">
    <property type="entry name" value="PENTATRICOPEPTIDE REPEAT-CONTAINING PROTEIN GUN1, CHLOROPLASTIC"/>
    <property type="match status" value="1"/>
</dbReference>
<dbReference type="InterPro" id="IPR011990">
    <property type="entry name" value="TPR-like_helical_dom_sf"/>
</dbReference>
<dbReference type="NCBIfam" id="TIGR00756">
    <property type="entry name" value="PPR"/>
    <property type="match status" value="1"/>
</dbReference>
<evidence type="ECO:0000256" key="1">
    <source>
        <dbReference type="ARBA" id="ARBA00006192"/>
    </source>
</evidence>
<dbReference type="PROSITE" id="PS51375">
    <property type="entry name" value="PPR"/>
    <property type="match status" value="1"/>
</dbReference>
<evidence type="ECO:0000256" key="2">
    <source>
        <dbReference type="ARBA" id="ARBA00022737"/>
    </source>
</evidence>
<comment type="subunit">
    <text evidence="4">Binds to mitochondrial small subunit 15S rRNA.</text>
</comment>
<gene>
    <name evidence="7" type="ORF">FE257_010046</name>
</gene>
<dbReference type="InterPro" id="IPR002885">
    <property type="entry name" value="PPR_rpt"/>
</dbReference>
<proteinExistence type="inferred from homology"/>
<dbReference type="Pfam" id="PF13041">
    <property type="entry name" value="PPR_2"/>
    <property type="match status" value="1"/>
</dbReference>
<protein>
    <recommendedName>
        <fullName evidence="9">Pentatricopeptide repeat protein</fullName>
    </recommendedName>
</protein>
<evidence type="ECO:0000313" key="8">
    <source>
        <dbReference type="Proteomes" id="UP001194746"/>
    </source>
</evidence>
<sequence length="792" mass="88468">MLRGSNVHALRTGVSTGMALRVSSLGTRWPSALWRRSNLSPTLRVSLHSLVAIPSPTTRAWHPVGLKQYSTESHHPSDNPAATVADETQATHKDQDPEVKESKENERTREPLDPLLGVAMAGTSPKVRGDTDSSFEGRSISSKVVEMELKWLQDPRALADRVARLLQAGDFALAAALVRGAQADRIECSVAWNHLMEHSLKKGNPKAAFKFYNDMKKRGRKPSSHTFTIMLKGLSNAPKNTGLNPVKTAYSIYTSISASNSAVERNIIHSNAMLNVCWRQGDMDTLWQVAGELPDSGPGSPDPTTYSTILSAIRQATEKDVAGMRSPEPQRVLARREQGIKEGKRVWSDIIYQWKNGRLALDNTLVSSMATLLLEGGTERDYYDVFALINQTTGLPILSDLPPPPKRESKPVSILKARRGSARLHEEMDDVPFVDEGNRLYRPLEPEQDAVKEKDEEVEEEEDFDDLFDPFIFRNDPIAPTQKTSEDKLVPAYLPVTNRELSILLETCLAMHQSISTGKAYWNYLTLSENEHKVIPDSGSFHQYLRLLRIGRSSRATIDLIRDQMAPAGIVEGRTFIIALSCCQRDRNNINVLKNANELLALMNQHLMLPDIKALGKYFEIIRTLGENPYLLVSLNGLGSDKKKRSTSSLGGLGRELLVSLRTGAIEQLSPLIRKLNVTMQHGVILRGAENIQRVRHVDHNAIQGFLALNVLTQMRALIDITLKQEKGSPLISKDLRKRLQKEVSPLKRYSNTDVITKFRPVLVLPTPEQRLAFEDRKLEFSSVVQMDGESD</sequence>
<name>A0AAD4GYF9_ASPNN</name>
<keyword evidence="8" id="KW-1185">Reference proteome</keyword>
<feature type="region of interest" description="Disordered" evidence="6">
    <location>
        <begin position="69"/>
        <end position="109"/>
    </location>
</feature>
<dbReference type="Gene3D" id="1.25.40.10">
    <property type="entry name" value="Tetratricopeptide repeat domain"/>
    <property type="match status" value="1"/>
</dbReference>